<dbReference type="Proteomes" id="UP000320359">
    <property type="component" value="Unassembled WGS sequence"/>
</dbReference>
<feature type="binding site" evidence="7 8">
    <location>
        <position position="298"/>
    </location>
    <ligand>
        <name>S-adenosyl-L-methionine</name>
        <dbReference type="ChEBI" id="CHEBI:59789"/>
    </ligand>
</feature>
<dbReference type="RefSeq" id="WP_143236324.1">
    <property type="nucleotide sequence ID" value="NZ_VJWL01000003.1"/>
</dbReference>
<dbReference type="PANTHER" id="PTHR47790:SF2">
    <property type="entry name" value="TRNA_TMRNA (URACIL-C(5))-METHYLTRANSFERASE"/>
    <property type="match status" value="1"/>
</dbReference>
<evidence type="ECO:0000256" key="1">
    <source>
        <dbReference type="ARBA" id="ARBA00022603"/>
    </source>
</evidence>
<feature type="active site" evidence="9">
    <location>
        <position position="323"/>
    </location>
</feature>
<evidence type="ECO:0000256" key="2">
    <source>
        <dbReference type="ARBA" id="ARBA00022679"/>
    </source>
</evidence>
<dbReference type="GO" id="GO:0019843">
    <property type="term" value="F:rRNA binding"/>
    <property type="evidence" value="ECO:0007669"/>
    <property type="project" value="TreeGrafter"/>
</dbReference>
<comment type="function">
    <text evidence="7">Dual-specificity methyltransferase that catalyzes the formation of 5-methyluridine at position 54 (m5U54) in all tRNAs, and that of position 341 (m5U341) in tmRNA (transfer-mRNA).</text>
</comment>
<dbReference type="GO" id="GO:0000049">
    <property type="term" value="F:tRNA binding"/>
    <property type="evidence" value="ECO:0007669"/>
    <property type="project" value="TreeGrafter"/>
</dbReference>
<dbReference type="AlphaFoldDB" id="A0A552X0F1"/>
<feature type="binding site" evidence="7 8">
    <location>
        <position position="238"/>
    </location>
    <ligand>
        <name>S-adenosyl-L-methionine</name>
        <dbReference type="ChEBI" id="CHEBI:59789"/>
    </ligand>
</feature>
<keyword evidence="11" id="KW-1185">Reference proteome</keyword>
<evidence type="ECO:0000256" key="4">
    <source>
        <dbReference type="ARBA" id="ARBA00022694"/>
    </source>
</evidence>
<evidence type="ECO:0000256" key="8">
    <source>
        <dbReference type="PROSITE-ProRule" id="PRU01024"/>
    </source>
</evidence>
<dbReference type="Gene3D" id="2.40.50.1070">
    <property type="match status" value="1"/>
</dbReference>
<dbReference type="InterPro" id="IPR011869">
    <property type="entry name" value="TrmA_MeTrfase"/>
</dbReference>
<keyword evidence="2 7" id="KW-0808">Transferase</keyword>
<feature type="active site" description="Nucleophile" evidence="7 8">
    <location>
        <position position="323"/>
    </location>
</feature>
<dbReference type="Gene3D" id="3.40.50.150">
    <property type="entry name" value="Vaccinia Virus protein VP39"/>
    <property type="match status" value="1"/>
</dbReference>
<evidence type="ECO:0000256" key="5">
    <source>
        <dbReference type="ARBA" id="ARBA00051255"/>
    </source>
</evidence>
<dbReference type="FunFam" id="2.40.50.1070:FF:000001">
    <property type="entry name" value="tRNA/tmRNA (uracil-C(5))-methyltransferase"/>
    <property type="match status" value="1"/>
</dbReference>
<dbReference type="OrthoDB" id="9804590at2"/>
<dbReference type="InterPro" id="IPR010280">
    <property type="entry name" value="U5_MeTrfase_fam"/>
</dbReference>
<evidence type="ECO:0000313" key="10">
    <source>
        <dbReference type="EMBL" id="TRW48532.1"/>
    </source>
</evidence>
<evidence type="ECO:0000256" key="6">
    <source>
        <dbReference type="ARBA" id="ARBA00052788"/>
    </source>
</evidence>
<dbReference type="NCBIfam" id="TIGR02143">
    <property type="entry name" value="trmA_only"/>
    <property type="match status" value="1"/>
</dbReference>
<feature type="binding site" evidence="7 8">
    <location>
        <position position="189"/>
    </location>
    <ligand>
        <name>S-adenosyl-L-methionine</name>
        <dbReference type="ChEBI" id="CHEBI:59789"/>
    </ligand>
</feature>
<name>A0A552X0F1_9GAMM</name>
<protein>
    <recommendedName>
        <fullName evidence="7">tRNA/tmRNA (uracil-C(5))-methyltransferase</fullName>
        <ecNumber evidence="7">2.1.1.35</ecNumber>
    </recommendedName>
    <alternativeName>
        <fullName evidence="7">tRNA (uracil(54)-C(5))-methyltransferase</fullName>
    </alternativeName>
    <alternativeName>
        <fullName evidence="7">tRNA(m5U54)-methyltransferase</fullName>
        <shortName evidence="7">RUMT</shortName>
    </alternativeName>
    <alternativeName>
        <fullName evidence="7">tmRNA (uracil(341)-C(5))-methyltransferase</fullName>
    </alternativeName>
</protein>
<keyword evidence="3 7" id="KW-0949">S-adenosyl-L-methionine</keyword>
<feature type="binding site" evidence="7">
    <location>
        <position position="222"/>
    </location>
    <ligand>
        <name>S-adenosyl-L-methionine</name>
        <dbReference type="ChEBI" id="CHEBI:59789"/>
    </ligand>
</feature>
<keyword evidence="1 7" id="KW-0489">Methyltransferase</keyword>
<comment type="caution">
    <text evidence="10">The sequence shown here is derived from an EMBL/GenBank/DDBJ whole genome shotgun (WGS) entry which is preliminary data.</text>
</comment>
<feature type="binding site" evidence="7 8">
    <location>
        <position position="217"/>
    </location>
    <ligand>
        <name>S-adenosyl-L-methionine</name>
        <dbReference type="ChEBI" id="CHEBI:59789"/>
    </ligand>
</feature>
<dbReference type="GO" id="GO:0030488">
    <property type="term" value="P:tRNA methylation"/>
    <property type="evidence" value="ECO:0007669"/>
    <property type="project" value="UniProtKB-UniRule"/>
</dbReference>
<accession>A0A552X0F1</accession>
<dbReference type="GO" id="GO:0030697">
    <property type="term" value="F:tRNA (uracil(54)-C5)-methyltransferase activity, S-adenosyl methionine-dependent"/>
    <property type="evidence" value="ECO:0007669"/>
    <property type="project" value="UniProtKB-UniRule"/>
</dbReference>
<dbReference type="Pfam" id="PF05958">
    <property type="entry name" value="tRNA_U5-meth_tr"/>
    <property type="match status" value="1"/>
</dbReference>
<gene>
    <name evidence="7 10" type="primary">trmA</name>
    <name evidence="10" type="ORF">FM042_10220</name>
</gene>
<dbReference type="InterPro" id="IPR030390">
    <property type="entry name" value="MeTrfase_TrmA_AS"/>
</dbReference>
<dbReference type="InterPro" id="IPR029063">
    <property type="entry name" value="SAM-dependent_MTases_sf"/>
</dbReference>
<keyword evidence="4 7" id="KW-0819">tRNA processing</keyword>
<dbReference type="EC" id="2.1.1.35" evidence="7"/>
<dbReference type="CDD" id="cd02440">
    <property type="entry name" value="AdoMet_MTases"/>
    <property type="match status" value="1"/>
</dbReference>
<evidence type="ECO:0000256" key="7">
    <source>
        <dbReference type="HAMAP-Rule" id="MF_01011"/>
    </source>
</evidence>
<organism evidence="10 11">
    <name type="scientific">Aliidiomarina halalkaliphila</name>
    <dbReference type="NCBI Taxonomy" id="2593535"/>
    <lineage>
        <taxon>Bacteria</taxon>
        <taxon>Pseudomonadati</taxon>
        <taxon>Pseudomonadota</taxon>
        <taxon>Gammaproteobacteria</taxon>
        <taxon>Alteromonadales</taxon>
        <taxon>Idiomarinaceae</taxon>
        <taxon>Aliidiomarina</taxon>
    </lineage>
</organism>
<dbReference type="HAMAP" id="MF_01011">
    <property type="entry name" value="RNA_methyltr_TrmA"/>
    <property type="match status" value="1"/>
</dbReference>
<sequence length="366" mass="41768">MQKPIDLGAAYQAQLAEKSDRLTTLLTPFAAPALAVFPSPPEHYRMRAEFRVWHDGDDLYYVMFNPETKEKYRVDQFAAANVLINQLMQGVLDFIRDKPQLRRKLFQVDFLTTTTNEALISLLYHRQLDDEWKAHAEHLRDHLQQFATVDLIGRARKQKEVLHRDYVVEKLTIHERPYQFEHIENSFTQPNAAVNTHMIEWACDVAKDAQGDLLELYCGNGNFSLPLASQFRHVLGTEISRTSVNSAKKNIAMNGIENVRIERLSAEECSAAIKGEALPSRLQDIDLTSYDFTTVLVDPPRAGLDEMTVAMVAEFPAIIYVSCNPETLAENLKELTKTHDIQHAALFDQFPFTHHIEAGVYLTRKA</sequence>
<dbReference type="PROSITE" id="PS51687">
    <property type="entry name" value="SAM_MT_RNA_M5U"/>
    <property type="match status" value="1"/>
</dbReference>
<evidence type="ECO:0000256" key="3">
    <source>
        <dbReference type="ARBA" id="ARBA00022691"/>
    </source>
</evidence>
<comment type="catalytic activity">
    <reaction evidence="5 7">
        <text>uridine(341) in tmRNA + S-adenosyl-L-methionine = 5-methyluridine(341) in tmRNA + S-adenosyl-L-homocysteine + H(+)</text>
        <dbReference type="Rhea" id="RHEA:43612"/>
        <dbReference type="Rhea" id="RHEA-COMP:10630"/>
        <dbReference type="Rhea" id="RHEA-COMP:10631"/>
        <dbReference type="ChEBI" id="CHEBI:15378"/>
        <dbReference type="ChEBI" id="CHEBI:57856"/>
        <dbReference type="ChEBI" id="CHEBI:59789"/>
        <dbReference type="ChEBI" id="CHEBI:65315"/>
        <dbReference type="ChEBI" id="CHEBI:74447"/>
    </reaction>
</comment>
<comment type="similarity">
    <text evidence="7">Belongs to the class I-like SAM-binding methyltransferase superfamily. RNA M5U methyltransferase family. TrmA subfamily.</text>
</comment>
<evidence type="ECO:0000313" key="11">
    <source>
        <dbReference type="Proteomes" id="UP000320359"/>
    </source>
</evidence>
<dbReference type="PROSITE" id="PS01230">
    <property type="entry name" value="TRMA_1"/>
    <property type="match status" value="1"/>
</dbReference>
<dbReference type="SUPFAM" id="SSF53335">
    <property type="entry name" value="S-adenosyl-L-methionine-dependent methyltransferases"/>
    <property type="match status" value="1"/>
</dbReference>
<reference evidence="10 11" key="1">
    <citation type="submission" date="2019-07" db="EMBL/GenBank/DDBJ databases">
        <authorList>
            <person name="Yang M."/>
            <person name="Zhao D."/>
            <person name="Xiang H."/>
        </authorList>
    </citation>
    <scope>NUCLEOTIDE SEQUENCE [LARGE SCALE GENOMIC DNA]</scope>
    <source>
        <strain evidence="10 11">IM1326</strain>
    </source>
</reference>
<dbReference type="EMBL" id="VJWL01000003">
    <property type="protein sequence ID" value="TRW48532.1"/>
    <property type="molecule type" value="Genomic_DNA"/>
</dbReference>
<dbReference type="GO" id="GO:0005829">
    <property type="term" value="C:cytosol"/>
    <property type="evidence" value="ECO:0007669"/>
    <property type="project" value="TreeGrafter"/>
</dbReference>
<evidence type="ECO:0000256" key="9">
    <source>
        <dbReference type="PROSITE-ProRule" id="PRU10015"/>
    </source>
</evidence>
<dbReference type="FunFam" id="3.40.50.150:FF:000012">
    <property type="entry name" value="tRNA/tmRNA (uracil-C(5))-methyltransferase"/>
    <property type="match status" value="1"/>
</dbReference>
<feature type="active site" description="Proton acceptor" evidence="7">
    <location>
        <position position="357"/>
    </location>
</feature>
<proteinExistence type="inferred from homology"/>
<dbReference type="PANTHER" id="PTHR47790">
    <property type="entry name" value="TRNA/TMRNA (URACIL-C(5))-METHYLTRANSFERASE"/>
    <property type="match status" value="1"/>
</dbReference>
<comment type="catalytic activity">
    <reaction evidence="6 7">
        <text>uridine(54) in tRNA + S-adenosyl-L-methionine = 5-methyluridine(54) in tRNA + S-adenosyl-L-homocysteine + H(+)</text>
        <dbReference type="Rhea" id="RHEA:42712"/>
        <dbReference type="Rhea" id="RHEA-COMP:10167"/>
        <dbReference type="Rhea" id="RHEA-COMP:10193"/>
        <dbReference type="ChEBI" id="CHEBI:15378"/>
        <dbReference type="ChEBI" id="CHEBI:57856"/>
        <dbReference type="ChEBI" id="CHEBI:59789"/>
        <dbReference type="ChEBI" id="CHEBI:65315"/>
        <dbReference type="ChEBI" id="CHEBI:74447"/>
        <dbReference type="EC" id="2.1.1.35"/>
    </reaction>
</comment>